<dbReference type="InterPro" id="IPR037185">
    <property type="entry name" value="EmrE-like"/>
</dbReference>
<reference evidence="7" key="1">
    <citation type="submission" date="2018-04" db="EMBL/GenBank/DDBJ databases">
        <title>Transcriptome of Schizaphis graminum biotype I.</title>
        <authorList>
            <person name="Scully E.D."/>
            <person name="Geib S.M."/>
            <person name="Palmer N.A."/>
            <person name="Koch K."/>
            <person name="Bradshaw J."/>
            <person name="Heng-Moss T."/>
            <person name="Sarath G."/>
        </authorList>
    </citation>
    <scope>NUCLEOTIDE SEQUENCE</scope>
</reference>
<evidence type="ECO:0000256" key="1">
    <source>
        <dbReference type="ARBA" id="ARBA00004141"/>
    </source>
</evidence>
<feature type="transmembrane region" description="Helical" evidence="5">
    <location>
        <begin position="108"/>
        <end position="128"/>
    </location>
</feature>
<dbReference type="SUPFAM" id="SSF103481">
    <property type="entry name" value="Multidrug resistance efflux transporter EmrE"/>
    <property type="match status" value="1"/>
</dbReference>
<name>A0A2S2NZ01_SCHGA</name>
<dbReference type="EMBL" id="GGMR01009824">
    <property type="protein sequence ID" value="MBY22443.1"/>
    <property type="molecule type" value="Transcribed_RNA"/>
</dbReference>
<keyword evidence="4 5" id="KW-0472">Membrane</keyword>
<feature type="transmembrane region" description="Helical" evidence="5">
    <location>
        <begin position="78"/>
        <end position="102"/>
    </location>
</feature>
<keyword evidence="2 5" id="KW-0812">Transmembrane</keyword>
<dbReference type="PANTHER" id="PTHR11132">
    <property type="entry name" value="SOLUTE CARRIER FAMILY 35"/>
    <property type="match status" value="1"/>
</dbReference>
<dbReference type="AlphaFoldDB" id="A0A2S2NZ01"/>
<feature type="transmembrane region" description="Helical" evidence="5">
    <location>
        <begin position="287"/>
        <end position="306"/>
    </location>
</feature>
<dbReference type="Pfam" id="PF03151">
    <property type="entry name" value="TPT"/>
    <property type="match status" value="1"/>
</dbReference>
<dbReference type="GO" id="GO:0016020">
    <property type="term" value="C:membrane"/>
    <property type="evidence" value="ECO:0007669"/>
    <property type="project" value="UniProtKB-SubCell"/>
</dbReference>
<feature type="transmembrane region" description="Helical" evidence="5">
    <location>
        <begin position="7"/>
        <end position="26"/>
    </location>
</feature>
<evidence type="ECO:0000256" key="5">
    <source>
        <dbReference type="SAM" id="Phobius"/>
    </source>
</evidence>
<comment type="subcellular location">
    <subcellularLocation>
        <location evidence="1">Membrane</location>
        <topology evidence="1">Multi-pass membrane protein</topology>
    </subcellularLocation>
</comment>
<feature type="transmembrane region" description="Helical" evidence="5">
    <location>
        <begin position="46"/>
        <end position="66"/>
    </location>
</feature>
<organism evidence="7">
    <name type="scientific">Schizaphis graminum</name>
    <name type="common">Green bug aphid</name>
    <dbReference type="NCBI Taxonomy" id="13262"/>
    <lineage>
        <taxon>Eukaryota</taxon>
        <taxon>Metazoa</taxon>
        <taxon>Ecdysozoa</taxon>
        <taxon>Arthropoda</taxon>
        <taxon>Hexapoda</taxon>
        <taxon>Insecta</taxon>
        <taxon>Pterygota</taxon>
        <taxon>Neoptera</taxon>
        <taxon>Paraneoptera</taxon>
        <taxon>Hemiptera</taxon>
        <taxon>Sternorrhyncha</taxon>
        <taxon>Aphidomorpha</taxon>
        <taxon>Aphidoidea</taxon>
        <taxon>Aphididae</taxon>
        <taxon>Aphidini</taxon>
        <taxon>Schizaphis</taxon>
    </lineage>
</organism>
<evidence type="ECO:0000259" key="6">
    <source>
        <dbReference type="Pfam" id="PF03151"/>
    </source>
</evidence>
<evidence type="ECO:0000256" key="3">
    <source>
        <dbReference type="ARBA" id="ARBA00022989"/>
    </source>
</evidence>
<proteinExistence type="predicted"/>
<keyword evidence="3 5" id="KW-1133">Transmembrane helix</keyword>
<gene>
    <name evidence="7" type="ORF">g.90091</name>
</gene>
<feature type="transmembrane region" description="Helical" evidence="5">
    <location>
        <begin position="191"/>
        <end position="212"/>
    </location>
</feature>
<evidence type="ECO:0000256" key="2">
    <source>
        <dbReference type="ARBA" id="ARBA00022692"/>
    </source>
</evidence>
<dbReference type="InterPro" id="IPR050186">
    <property type="entry name" value="TPT_transporter"/>
</dbReference>
<evidence type="ECO:0000256" key="4">
    <source>
        <dbReference type="ARBA" id="ARBA00023136"/>
    </source>
</evidence>
<feature type="domain" description="Sugar phosphate transporter" evidence="6">
    <location>
        <begin position="16"/>
        <end position="304"/>
    </location>
</feature>
<accession>A0A2S2NZ01</accession>
<protein>
    <submittedName>
        <fullName evidence="7">Solute carrier family 35 member E1</fullName>
    </submittedName>
</protein>
<feature type="transmembrane region" description="Helical" evidence="5">
    <location>
        <begin position="135"/>
        <end position="153"/>
    </location>
</feature>
<dbReference type="InterPro" id="IPR004853">
    <property type="entry name" value="Sugar_P_trans_dom"/>
</dbReference>
<evidence type="ECO:0000313" key="7">
    <source>
        <dbReference type="EMBL" id="MBY22443.1"/>
    </source>
</evidence>
<sequence>MDLVIMVLASKEVFTVALLCCIWYVVSSGSNVVGKTLLNQFPYPMTVTMVQLLSIAVYSGPFFNLWGVRRFVDISWPYYFKLIVPLALGKFVGSVFTHVSLWKVPVSYTHTVKATMPLFSVVLSRIILGEKQCLKVYLSLVPIIAGVAIASFTEISFDVIGLMSALAATLQHTLQNIFSKKVLHDTGIHHLRLLHILGRLALMMFLPVWLYFDFWHLVTVSNFKMNNESYKVIGLLFTDGILSWLQNILAFSVMSMVTSLTYAVASSSKRIFVVAASLFVIGNPVTINNVCGMALALFGVIAYNKAKYDARRTDQKRVILPMTYQHTNNSTLWQNGNINSSYINGNKSLFV</sequence>